<organism evidence="1 2">
    <name type="scientific">Candidatus Opimibacter skivensis</name>
    <dbReference type="NCBI Taxonomy" id="2982028"/>
    <lineage>
        <taxon>Bacteria</taxon>
        <taxon>Pseudomonadati</taxon>
        <taxon>Bacteroidota</taxon>
        <taxon>Saprospiria</taxon>
        <taxon>Saprospirales</taxon>
        <taxon>Saprospiraceae</taxon>
        <taxon>Candidatus Opimibacter</taxon>
    </lineage>
</organism>
<comment type="caution">
    <text evidence="1">The sequence shown here is derived from an EMBL/GenBank/DDBJ whole genome shotgun (WGS) entry which is preliminary data.</text>
</comment>
<reference evidence="1 2" key="1">
    <citation type="submission" date="2020-10" db="EMBL/GenBank/DDBJ databases">
        <title>Connecting structure to function with the recovery of over 1000 high-quality activated sludge metagenome-assembled genomes encoding full-length rRNA genes using long-read sequencing.</title>
        <authorList>
            <person name="Singleton C.M."/>
            <person name="Petriglieri F."/>
            <person name="Kristensen J.M."/>
            <person name="Kirkegaard R.H."/>
            <person name="Michaelsen T.Y."/>
            <person name="Andersen M.H."/>
            <person name="Karst S.M."/>
            <person name="Dueholm M.S."/>
            <person name="Nielsen P.H."/>
            <person name="Albertsen M."/>
        </authorList>
    </citation>
    <scope>NUCLEOTIDE SEQUENCE [LARGE SCALE GENOMIC DNA]</scope>
    <source>
        <strain evidence="1">Ribe_18-Q3-R11-54_MAXAC.273</strain>
    </source>
</reference>
<accession>A0A9D7XQ69</accession>
<dbReference type="Proteomes" id="UP000808337">
    <property type="component" value="Unassembled WGS sequence"/>
</dbReference>
<name>A0A9D7XQ69_9BACT</name>
<evidence type="ECO:0000313" key="2">
    <source>
        <dbReference type="Proteomes" id="UP000808337"/>
    </source>
</evidence>
<protein>
    <submittedName>
        <fullName evidence="1">Uncharacterized protein</fullName>
    </submittedName>
</protein>
<evidence type="ECO:0000313" key="1">
    <source>
        <dbReference type="EMBL" id="MBK9983875.1"/>
    </source>
</evidence>
<gene>
    <name evidence="1" type="ORF">IPP15_16150</name>
</gene>
<sequence length="99" mass="11194">MGFTKFLKPVILYLESQFPLGIIKIVKLGTSGFSEDQKILTLTEEQLDVLHSVFKHNDKKQKEDNEILASEQLNLLFPENVTVGERLYIGNSISIILSS</sequence>
<proteinExistence type="predicted"/>
<dbReference type="EMBL" id="JADKGY010000029">
    <property type="protein sequence ID" value="MBK9983875.1"/>
    <property type="molecule type" value="Genomic_DNA"/>
</dbReference>
<dbReference type="AlphaFoldDB" id="A0A9D7XQ69"/>